<evidence type="ECO:0000256" key="3">
    <source>
        <dbReference type="ARBA" id="ARBA00022692"/>
    </source>
</evidence>
<evidence type="ECO:0000256" key="8">
    <source>
        <dbReference type="ARBA" id="ARBA00023201"/>
    </source>
</evidence>
<feature type="transmembrane region" description="Helical" evidence="11">
    <location>
        <begin position="211"/>
        <end position="236"/>
    </location>
</feature>
<comment type="similarity">
    <text evidence="9">Belongs to the monovalent cation:proton antiporter 1 (CPA1) transporter (TC 2.A.36) family.</text>
</comment>
<feature type="transmembrane region" description="Helical" evidence="11">
    <location>
        <begin position="172"/>
        <end position="191"/>
    </location>
</feature>
<dbReference type="Pfam" id="PF00999">
    <property type="entry name" value="Na_H_Exchanger"/>
    <property type="match status" value="1"/>
</dbReference>
<evidence type="ECO:0000259" key="12">
    <source>
        <dbReference type="Pfam" id="PF00999"/>
    </source>
</evidence>
<accession>A0A1Y1YW81</accession>
<dbReference type="InterPro" id="IPR006153">
    <property type="entry name" value="Cation/H_exchanger_TM"/>
</dbReference>
<evidence type="ECO:0000256" key="1">
    <source>
        <dbReference type="ARBA" id="ARBA00004141"/>
    </source>
</evidence>
<comment type="subcellular location">
    <subcellularLocation>
        <location evidence="1">Membrane</location>
        <topology evidence="1">Multi-pass membrane protein</topology>
    </subcellularLocation>
</comment>
<dbReference type="FunCoup" id="A0A1Y1YW81">
    <property type="interactions" value="449"/>
</dbReference>
<feature type="region of interest" description="Disordered" evidence="10">
    <location>
        <begin position="437"/>
        <end position="472"/>
    </location>
</feature>
<evidence type="ECO:0000256" key="7">
    <source>
        <dbReference type="ARBA" id="ARBA00023136"/>
    </source>
</evidence>
<evidence type="ECO:0000256" key="6">
    <source>
        <dbReference type="ARBA" id="ARBA00023065"/>
    </source>
</evidence>
<keyword evidence="5" id="KW-0915">Sodium</keyword>
<dbReference type="GO" id="GO:0000329">
    <property type="term" value="C:fungal-type vacuole membrane"/>
    <property type="evidence" value="ECO:0007669"/>
    <property type="project" value="TreeGrafter"/>
</dbReference>
<gene>
    <name evidence="13" type="ORF">K493DRAFT_208419</name>
</gene>
<evidence type="ECO:0000313" key="14">
    <source>
        <dbReference type="Proteomes" id="UP000193498"/>
    </source>
</evidence>
<evidence type="ECO:0000256" key="10">
    <source>
        <dbReference type="SAM" id="MobiDB-lite"/>
    </source>
</evidence>
<keyword evidence="8 9" id="KW-0739">Sodium transport</keyword>
<feature type="transmembrane region" description="Helical" evidence="11">
    <location>
        <begin position="42"/>
        <end position="64"/>
    </location>
</feature>
<proteinExistence type="inferred from homology"/>
<dbReference type="NCBIfam" id="TIGR00840">
    <property type="entry name" value="b_cpa1"/>
    <property type="match status" value="1"/>
</dbReference>
<keyword evidence="9" id="KW-0050">Antiport</keyword>
<keyword evidence="6 9" id="KW-0406">Ion transport</keyword>
<feature type="transmembrane region" description="Helical" evidence="11">
    <location>
        <begin position="12"/>
        <end position="30"/>
    </location>
</feature>
<dbReference type="GO" id="GO:0007035">
    <property type="term" value="P:vacuolar acidification"/>
    <property type="evidence" value="ECO:0007669"/>
    <property type="project" value="TreeGrafter"/>
</dbReference>
<dbReference type="PRINTS" id="PR01084">
    <property type="entry name" value="NAHEXCHNGR"/>
</dbReference>
<evidence type="ECO:0000313" key="13">
    <source>
        <dbReference type="EMBL" id="ORY02318.1"/>
    </source>
</evidence>
<evidence type="ECO:0000256" key="5">
    <source>
        <dbReference type="ARBA" id="ARBA00023053"/>
    </source>
</evidence>
<evidence type="ECO:0000256" key="11">
    <source>
        <dbReference type="SAM" id="Phobius"/>
    </source>
</evidence>
<feature type="transmembrane region" description="Helical" evidence="11">
    <location>
        <begin position="376"/>
        <end position="396"/>
    </location>
</feature>
<organism evidence="13 14">
    <name type="scientific">Basidiobolus meristosporus CBS 931.73</name>
    <dbReference type="NCBI Taxonomy" id="1314790"/>
    <lineage>
        <taxon>Eukaryota</taxon>
        <taxon>Fungi</taxon>
        <taxon>Fungi incertae sedis</taxon>
        <taxon>Zoopagomycota</taxon>
        <taxon>Entomophthoromycotina</taxon>
        <taxon>Basidiobolomycetes</taxon>
        <taxon>Basidiobolales</taxon>
        <taxon>Basidiobolaceae</taxon>
        <taxon>Basidiobolus</taxon>
    </lineage>
</organism>
<evidence type="ECO:0000256" key="9">
    <source>
        <dbReference type="RuleBase" id="RU003722"/>
    </source>
</evidence>
<dbReference type="GO" id="GO:0015386">
    <property type="term" value="F:potassium:proton antiporter activity"/>
    <property type="evidence" value="ECO:0007669"/>
    <property type="project" value="TreeGrafter"/>
</dbReference>
<feature type="transmembrane region" description="Helical" evidence="11">
    <location>
        <begin position="307"/>
        <end position="324"/>
    </location>
</feature>
<evidence type="ECO:0000256" key="4">
    <source>
        <dbReference type="ARBA" id="ARBA00022989"/>
    </source>
</evidence>
<keyword evidence="7 11" id="KW-0472">Membrane</keyword>
<feature type="transmembrane region" description="Helical" evidence="11">
    <location>
        <begin position="408"/>
        <end position="426"/>
    </location>
</feature>
<reference evidence="13 14" key="1">
    <citation type="submission" date="2016-07" db="EMBL/GenBank/DDBJ databases">
        <title>Pervasive Adenine N6-methylation of Active Genes in Fungi.</title>
        <authorList>
            <consortium name="DOE Joint Genome Institute"/>
            <person name="Mondo S.J."/>
            <person name="Dannebaum R.O."/>
            <person name="Kuo R.C."/>
            <person name="Labutti K."/>
            <person name="Haridas S."/>
            <person name="Kuo A."/>
            <person name="Salamov A."/>
            <person name="Ahrendt S.R."/>
            <person name="Lipzen A."/>
            <person name="Sullivan W."/>
            <person name="Andreopoulos W.B."/>
            <person name="Clum A."/>
            <person name="Lindquist E."/>
            <person name="Daum C."/>
            <person name="Ramamoorthy G.K."/>
            <person name="Gryganskyi A."/>
            <person name="Culley D."/>
            <person name="Magnuson J.K."/>
            <person name="James T.Y."/>
            <person name="O'Malley M.A."/>
            <person name="Stajich J.E."/>
            <person name="Spatafora J.W."/>
            <person name="Visel A."/>
            <person name="Grigoriev I.V."/>
        </authorList>
    </citation>
    <scope>NUCLEOTIDE SEQUENCE [LARGE SCALE GENOMIC DNA]</scope>
    <source>
        <strain evidence="13 14">CBS 931.73</strain>
    </source>
</reference>
<comment type="caution">
    <text evidence="13">The sequence shown here is derived from an EMBL/GenBank/DDBJ whole genome shotgun (WGS) entry which is preliminary data.</text>
</comment>
<keyword evidence="2 9" id="KW-0813">Transport</keyword>
<dbReference type="GO" id="GO:0005769">
    <property type="term" value="C:early endosome"/>
    <property type="evidence" value="ECO:0007669"/>
    <property type="project" value="TreeGrafter"/>
</dbReference>
<dbReference type="InParanoid" id="A0A1Y1YW81"/>
<feature type="transmembrane region" description="Helical" evidence="11">
    <location>
        <begin position="268"/>
        <end position="286"/>
    </location>
</feature>
<dbReference type="InterPro" id="IPR018422">
    <property type="entry name" value="Cation/H_exchanger_CPA1"/>
</dbReference>
<dbReference type="Proteomes" id="UP000193498">
    <property type="component" value="Unassembled WGS sequence"/>
</dbReference>
<dbReference type="PANTHER" id="PTHR10110">
    <property type="entry name" value="SODIUM/HYDROGEN EXCHANGER"/>
    <property type="match status" value="1"/>
</dbReference>
<dbReference type="PANTHER" id="PTHR10110:SF187">
    <property type="entry name" value="SODIUM_HYDROGEN EXCHANGER"/>
    <property type="match status" value="1"/>
</dbReference>
<protein>
    <recommendedName>
        <fullName evidence="9">Sodium/hydrogen exchanger</fullName>
    </recommendedName>
</protein>
<dbReference type="Gene3D" id="6.10.140.1330">
    <property type="match status" value="1"/>
</dbReference>
<dbReference type="OrthoDB" id="196264at2759"/>
<dbReference type="InterPro" id="IPR004709">
    <property type="entry name" value="NaH_exchanger"/>
</dbReference>
<dbReference type="STRING" id="1314790.A0A1Y1YW81"/>
<feature type="domain" description="Cation/H+ exchanger transmembrane" evidence="12">
    <location>
        <begin position="30"/>
        <end position="427"/>
    </location>
</feature>
<feature type="transmembrane region" description="Helical" evidence="11">
    <location>
        <begin position="76"/>
        <end position="95"/>
    </location>
</feature>
<dbReference type="GO" id="GO:0015385">
    <property type="term" value="F:sodium:proton antiporter activity"/>
    <property type="evidence" value="ECO:0007669"/>
    <property type="project" value="InterPro"/>
</dbReference>
<evidence type="ECO:0000256" key="2">
    <source>
        <dbReference type="ARBA" id="ARBA00022448"/>
    </source>
</evidence>
<dbReference type="GO" id="GO:0005770">
    <property type="term" value="C:late endosome"/>
    <property type="evidence" value="ECO:0007669"/>
    <property type="project" value="TreeGrafter"/>
</dbReference>
<sequence>MAKHASPLEEEYYSSWAILIFLTLLFLILWISYQMKLHKVHFLHESVVSIFVGMFVGFVIRISPDSVLQNLMTFDPAFFLNLILPPIILNSGYELKRYRFFRHIGTILVFALLGTFTTALIMGAFTYIITLIGPEDINLTLNECFMFGSVLSSTDPVTVLAIFSQLKVDPKLYSIIFGESILNDAVSIVLYETLRKYHDSELHLSNVLLGIGTFIVSFTSSMAIGIVVGMVCALMLKYSQLHRFPGIESALVTIMAYGSYFLANALEMSGIVALLFTGIVMKHYAYDNMSVRCQRSTKYMFQILCKLAENFIFIYLGVTMFTNVDDVYRPFFIVSTLVVMCVARYCAIFGFSKLINLGSKHFFKRPGEAIVEKHQFMLFWAGLRGAVSFVLAIGMMDYDGAVVRTTTLMVIVLSVVVFGGTAPYMLNRFNIATGVEDSDNDSSENEAGLPSGQAAKRESRKPRHAGQRHRDSSAVWIEEEALLDEEKFRHKTPASRYDNHWFTSFDNRHLKPLLTNMKSGARAD</sequence>
<name>A0A1Y1YW81_9FUNG</name>
<dbReference type="EMBL" id="MCFE01000058">
    <property type="protein sequence ID" value="ORY02318.1"/>
    <property type="molecule type" value="Genomic_DNA"/>
</dbReference>
<keyword evidence="3 9" id="KW-0812">Transmembrane</keyword>
<feature type="transmembrane region" description="Helical" evidence="11">
    <location>
        <begin position="330"/>
        <end position="355"/>
    </location>
</feature>
<feature type="transmembrane region" description="Helical" evidence="11">
    <location>
        <begin position="107"/>
        <end position="133"/>
    </location>
</feature>
<dbReference type="AlphaFoldDB" id="A0A1Y1YW81"/>
<keyword evidence="4 11" id="KW-1133">Transmembrane helix</keyword>
<feature type="compositionally biased region" description="Basic residues" evidence="10">
    <location>
        <begin position="458"/>
        <end position="467"/>
    </location>
</feature>
<keyword evidence="14" id="KW-1185">Reference proteome</keyword>